<feature type="region of interest" description="Disordered" evidence="3">
    <location>
        <begin position="87"/>
        <end position="114"/>
    </location>
</feature>
<dbReference type="GO" id="GO:0004519">
    <property type="term" value="F:endonuclease activity"/>
    <property type="evidence" value="ECO:0007669"/>
    <property type="project" value="UniProtKB-KW"/>
</dbReference>
<name>A0AA35U0R6_GEOBA</name>
<dbReference type="SUPFAM" id="SSF53032">
    <property type="entry name" value="tRNA-intron endonuclease catalytic domain-like"/>
    <property type="match status" value="1"/>
</dbReference>
<organism evidence="5 6">
    <name type="scientific">Geodia barretti</name>
    <name type="common">Barrett's horny sponge</name>
    <dbReference type="NCBI Taxonomy" id="519541"/>
    <lineage>
        <taxon>Eukaryota</taxon>
        <taxon>Metazoa</taxon>
        <taxon>Porifera</taxon>
        <taxon>Demospongiae</taxon>
        <taxon>Heteroscleromorpha</taxon>
        <taxon>Tetractinellida</taxon>
        <taxon>Astrophorina</taxon>
        <taxon>Geodiidae</taxon>
        <taxon>Geodia</taxon>
    </lineage>
</organism>
<dbReference type="Pfam" id="PF09631">
    <property type="entry name" value="Sen15"/>
    <property type="match status" value="1"/>
</dbReference>
<dbReference type="GO" id="GO:0006388">
    <property type="term" value="P:tRNA splicing, via endonucleolytic cleavage and ligation"/>
    <property type="evidence" value="ECO:0007669"/>
    <property type="project" value="InterPro"/>
</dbReference>
<evidence type="ECO:0000313" key="6">
    <source>
        <dbReference type="Proteomes" id="UP001174909"/>
    </source>
</evidence>
<accession>A0AA35U0R6</accession>
<evidence type="ECO:0000259" key="4">
    <source>
        <dbReference type="Pfam" id="PF09631"/>
    </source>
</evidence>
<keyword evidence="5" id="KW-0540">Nuclease</keyword>
<protein>
    <submittedName>
        <fullName evidence="5">tRNA-splicing endonuclease subunit Sen15</fullName>
    </submittedName>
</protein>
<dbReference type="AlphaFoldDB" id="A0AA35U0R6"/>
<dbReference type="InterPro" id="IPR018593">
    <property type="entry name" value="tRNA-endonuc_su_Sen15"/>
</dbReference>
<dbReference type="Gene3D" id="3.40.1350.10">
    <property type="match status" value="1"/>
</dbReference>
<evidence type="ECO:0000256" key="2">
    <source>
        <dbReference type="ARBA" id="ARBA00022694"/>
    </source>
</evidence>
<dbReference type="GO" id="GO:0005634">
    <property type="term" value="C:nucleus"/>
    <property type="evidence" value="ECO:0007669"/>
    <property type="project" value="UniProtKB-ARBA"/>
</dbReference>
<evidence type="ECO:0000256" key="3">
    <source>
        <dbReference type="SAM" id="MobiDB-lite"/>
    </source>
</evidence>
<dbReference type="EMBL" id="CASHTH010004488">
    <property type="protein sequence ID" value="CAI8058020.1"/>
    <property type="molecule type" value="Genomic_DNA"/>
</dbReference>
<feature type="domain" description="tRNA-splicing endonuclease subunit Sen15" evidence="4">
    <location>
        <begin position="36"/>
        <end position="143"/>
    </location>
</feature>
<evidence type="ECO:0000256" key="1">
    <source>
        <dbReference type="ARBA" id="ARBA00006091"/>
    </source>
</evidence>
<gene>
    <name evidence="5" type="ORF">GBAR_LOCUS31565</name>
</gene>
<proteinExistence type="inferred from homology"/>
<comment type="caution">
    <text evidence="5">The sequence shown here is derived from an EMBL/GenBank/DDBJ whole genome shotgun (WGS) entry which is preliminary data.</text>
</comment>
<feature type="compositionally biased region" description="Basic and acidic residues" evidence="3">
    <location>
        <begin position="96"/>
        <end position="109"/>
    </location>
</feature>
<dbReference type="Proteomes" id="UP001174909">
    <property type="component" value="Unassembled WGS sequence"/>
</dbReference>
<dbReference type="PANTHER" id="PTHR28582:SF1">
    <property type="entry name" value="TRNA-SPLICING ENDONUCLEASE SUBUNIT SEN15"/>
    <property type="match status" value="1"/>
</dbReference>
<dbReference type="PANTHER" id="PTHR28582">
    <property type="entry name" value="TRNA-SPLICING ENDONUCLEASE SUBUNIT SEN15"/>
    <property type="match status" value="1"/>
</dbReference>
<keyword evidence="2" id="KW-0819">tRNA processing</keyword>
<reference evidence="5" key="1">
    <citation type="submission" date="2023-03" db="EMBL/GenBank/DDBJ databases">
        <authorList>
            <person name="Steffen K."/>
            <person name="Cardenas P."/>
        </authorList>
    </citation>
    <scope>NUCLEOTIDE SEQUENCE</scope>
</reference>
<keyword evidence="6" id="KW-1185">Reference proteome</keyword>
<keyword evidence="5" id="KW-0378">Hydrolase</keyword>
<keyword evidence="5" id="KW-0255">Endonuclease</keyword>
<sequence length="145" mass="16282">MEQVKENSWLLNHPKLLEMQSYGLGNSAQIQAALLTYLDLTEVKLWGEVKVHSCQDLKIIYLTAREKEESPVRVVVPLPSTEPLSMEHLSRLHSATRREGESAEGRESAVSEEEEVQEGVTLALVGRDSSILYCQMWPGVHLPIS</sequence>
<dbReference type="GO" id="GO:0003676">
    <property type="term" value="F:nucleic acid binding"/>
    <property type="evidence" value="ECO:0007669"/>
    <property type="project" value="InterPro"/>
</dbReference>
<evidence type="ECO:0000313" key="5">
    <source>
        <dbReference type="EMBL" id="CAI8058020.1"/>
    </source>
</evidence>
<dbReference type="InterPro" id="IPR036167">
    <property type="entry name" value="tRNA_intron_Endo_cat-like_sf"/>
</dbReference>
<comment type="similarity">
    <text evidence="1">Belongs to the SEN15 family.</text>
</comment>
<dbReference type="InterPro" id="IPR011856">
    <property type="entry name" value="tRNA_endonuc-like_dom_sf"/>
</dbReference>